<dbReference type="InterPro" id="IPR002686">
    <property type="entry name" value="Transposase_17"/>
</dbReference>
<protein>
    <recommendedName>
        <fullName evidence="1">Transposase IS200-like domain-containing protein</fullName>
    </recommendedName>
</protein>
<dbReference type="SUPFAM" id="SSF143422">
    <property type="entry name" value="Transposase IS200-like"/>
    <property type="match status" value="1"/>
</dbReference>
<proteinExistence type="predicted"/>
<dbReference type="GO" id="GO:0006313">
    <property type="term" value="P:DNA transposition"/>
    <property type="evidence" value="ECO:0007669"/>
    <property type="project" value="InterPro"/>
</dbReference>
<dbReference type="EMBL" id="MFAG01000025">
    <property type="protein sequence ID" value="OGD71696.1"/>
    <property type="molecule type" value="Genomic_DNA"/>
</dbReference>
<accession>A0A1F5EWM6</accession>
<dbReference type="PANTHER" id="PTHR33360">
    <property type="entry name" value="TRANSPOSASE FOR INSERTION SEQUENCE ELEMENT IS200"/>
    <property type="match status" value="1"/>
</dbReference>
<reference evidence="2 3" key="1">
    <citation type="journal article" date="2016" name="Nat. Commun.">
        <title>Thousands of microbial genomes shed light on interconnected biogeochemical processes in an aquifer system.</title>
        <authorList>
            <person name="Anantharaman K."/>
            <person name="Brown C.T."/>
            <person name="Hug L.A."/>
            <person name="Sharon I."/>
            <person name="Castelle C.J."/>
            <person name="Probst A.J."/>
            <person name="Thomas B.C."/>
            <person name="Singh A."/>
            <person name="Wilkins M.J."/>
            <person name="Karaoz U."/>
            <person name="Brodie E.L."/>
            <person name="Williams K.H."/>
            <person name="Hubbard S.S."/>
            <person name="Banfield J.F."/>
        </authorList>
    </citation>
    <scope>NUCLEOTIDE SEQUENCE [LARGE SCALE GENOMIC DNA]</scope>
</reference>
<dbReference type="GO" id="GO:0003677">
    <property type="term" value="F:DNA binding"/>
    <property type="evidence" value="ECO:0007669"/>
    <property type="project" value="InterPro"/>
</dbReference>
<dbReference type="Gene3D" id="3.30.70.1290">
    <property type="entry name" value="Transposase IS200-like"/>
    <property type="match status" value="1"/>
</dbReference>
<dbReference type="InterPro" id="IPR036515">
    <property type="entry name" value="Transposase_17_sf"/>
</dbReference>
<dbReference type="PANTHER" id="PTHR33360:SF2">
    <property type="entry name" value="TRANSPOSASE FOR INSERTION SEQUENCE ELEMENT IS200"/>
    <property type="match status" value="1"/>
</dbReference>
<dbReference type="GO" id="GO:0004803">
    <property type="term" value="F:transposase activity"/>
    <property type="evidence" value="ECO:0007669"/>
    <property type="project" value="InterPro"/>
</dbReference>
<organism evidence="2 3">
    <name type="scientific">Candidatus Collierbacteria bacterium RIFCSPHIGHO2_01_FULL_50_25</name>
    <dbReference type="NCBI Taxonomy" id="1817722"/>
    <lineage>
        <taxon>Bacteria</taxon>
        <taxon>Candidatus Collieribacteriota</taxon>
    </lineage>
</organism>
<evidence type="ECO:0000313" key="3">
    <source>
        <dbReference type="Proteomes" id="UP000177979"/>
    </source>
</evidence>
<sequence>MVSIPPTMSVGSVVGTIKQNTTRELKKRFPFLKEVYWRGNGIWSDGYFVSTVGINETIIAKYIEDQGRKDAGQTKFEIS</sequence>
<dbReference type="NCBIfam" id="NF033573">
    <property type="entry name" value="transpos_IS200"/>
    <property type="match status" value="1"/>
</dbReference>
<feature type="domain" description="Transposase IS200-like" evidence="1">
    <location>
        <begin position="1"/>
        <end position="66"/>
    </location>
</feature>
<dbReference type="Proteomes" id="UP000177979">
    <property type="component" value="Unassembled WGS sequence"/>
</dbReference>
<comment type="caution">
    <text evidence="2">The sequence shown here is derived from an EMBL/GenBank/DDBJ whole genome shotgun (WGS) entry which is preliminary data.</text>
</comment>
<evidence type="ECO:0000313" key="2">
    <source>
        <dbReference type="EMBL" id="OGD71696.1"/>
    </source>
</evidence>
<name>A0A1F5EWM6_9BACT</name>
<dbReference type="Pfam" id="PF01797">
    <property type="entry name" value="Y1_Tnp"/>
    <property type="match status" value="1"/>
</dbReference>
<gene>
    <name evidence="2" type="ORF">A2703_03135</name>
</gene>
<dbReference type="AlphaFoldDB" id="A0A1F5EWM6"/>
<evidence type="ECO:0000259" key="1">
    <source>
        <dbReference type="Pfam" id="PF01797"/>
    </source>
</evidence>